<name>A0A839QFW8_9MICC</name>
<evidence type="ECO:0000313" key="3">
    <source>
        <dbReference type="Proteomes" id="UP000523000"/>
    </source>
</evidence>
<protein>
    <submittedName>
        <fullName evidence="2">Uncharacterized protein</fullName>
    </submittedName>
</protein>
<keyword evidence="1" id="KW-0732">Signal</keyword>
<dbReference type="Proteomes" id="UP000523000">
    <property type="component" value="Unassembled WGS sequence"/>
</dbReference>
<dbReference type="EMBL" id="JACHVS010000001">
    <property type="protein sequence ID" value="MBB2995049.1"/>
    <property type="molecule type" value="Genomic_DNA"/>
</dbReference>
<keyword evidence="3" id="KW-1185">Reference proteome</keyword>
<proteinExistence type="predicted"/>
<dbReference type="RefSeq" id="WP_221184387.1">
    <property type="nucleotide sequence ID" value="NZ_BAABGK010000113.1"/>
</dbReference>
<comment type="caution">
    <text evidence="2">The sequence shown here is derived from an EMBL/GenBank/DDBJ whole genome shotgun (WGS) entry which is preliminary data.</text>
</comment>
<dbReference type="PROSITE" id="PS51257">
    <property type="entry name" value="PROKAR_LIPOPROTEIN"/>
    <property type="match status" value="1"/>
</dbReference>
<organism evidence="2 3">
    <name type="scientific">Paeniglutamicibacter cryotolerans</name>
    <dbReference type="NCBI Taxonomy" id="670079"/>
    <lineage>
        <taxon>Bacteria</taxon>
        <taxon>Bacillati</taxon>
        <taxon>Actinomycetota</taxon>
        <taxon>Actinomycetes</taxon>
        <taxon>Micrococcales</taxon>
        <taxon>Micrococcaceae</taxon>
        <taxon>Paeniglutamicibacter</taxon>
    </lineage>
</organism>
<evidence type="ECO:0000313" key="2">
    <source>
        <dbReference type="EMBL" id="MBB2995049.1"/>
    </source>
</evidence>
<feature type="signal peptide" evidence="1">
    <location>
        <begin position="1"/>
        <end position="32"/>
    </location>
</feature>
<evidence type="ECO:0000256" key="1">
    <source>
        <dbReference type="SAM" id="SignalP"/>
    </source>
</evidence>
<accession>A0A839QFW8</accession>
<feature type="chain" id="PRO_5032787150" evidence="1">
    <location>
        <begin position="33"/>
        <end position="72"/>
    </location>
</feature>
<sequence>MSPSSKSLRAIGALASAATLLLLTACSPGAQANPGAVADYGTPVSGGTLTYLEYQAPTCLYLPAASTPTAAC</sequence>
<dbReference type="AlphaFoldDB" id="A0A839QFW8"/>
<gene>
    <name evidence="2" type="ORF">E9229_001240</name>
</gene>
<reference evidence="2 3" key="1">
    <citation type="submission" date="2020-08" db="EMBL/GenBank/DDBJ databases">
        <title>Sequencing the genomes of 1000 actinobacteria strains.</title>
        <authorList>
            <person name="Klenk H.-P."/>
        </authorList>
    </citation>
    <scope>NUCLEOTIDE SEQUENCE [LARGE SCALE GENOMIC DNA]</scope>
    <source>
        <strain evidence="2 3">DSM 22826</strain>
    </source>
</reference>